<proteinExistence type="predicted"/>
<keyword evidence="7" id="KW-0325">Glycoprotein</keyword>
<comment type="subcellular location">
    <subcellularLocation>
        <location evidence="1">Membrane</location>
        <topology evidence="1">Lipid-anchor</topology>
        <topology evidence="1">GPI-anchor</topology>
    </subcellularLocation>
</comment>
<accession>A0A484BAP4</accession>
<comment type="caution">
    <text evidence="11">The sequence shown here is derived from an EMBL/GenBank/DDBJ whole genome shotgun (WGS) entry which is preliminary data.</text>
</comment>
<feature type="transmembrane region" description="Helical" evidence="9">
    <location>
        <begin position="124"/>
        <end position="146"/>
    </location>
</feature>
<dbReference type="PANTHER" id="PTHR33562">
    <property type="entry name" value="ATILLA, ISOFORM B-RELATED-RELATED"/>
    <property type="match status" value="1"/>
</dbReference>
<keyword evidence="8" id="KW-0449">Lipoprotein</keyword>
<keyword evidence="5 9" id="KW-1133">Transmembrane helix</keyword>
<evidence type="ECO:0000313" key="11">
    <source>
        <dbReference type="EMBL" id="TDG44835.1"/>
    </source>
</evidence>
<keyword evidence="12" id="KW-1185">Reference proteome</keyword>
<evidence type="ECO:0000256" key="8">
    <source>
        <dbReference type="ARBA" id="ARBA00023288"/>
    </source>
</evidence>
<keyword evidence="6 9" id="KW-0472">Membrane</keyword>
<dbReference type="GO" id="GO:0030431">
    <property type="term" value="P:sleep"/>
    <property type="evidence" value="ECO:0007669"/>
    <property type="project" value="InterPro"/>
</dbReference>
<evidence type="ECO:0000313" key="12">
    <source>
        <dbReference type="Proteomes" id="UP000295192"/>
    </source>
</evidence>
<evidence type="ECO:0000256" key="6">
    <source>
        <dbReference type="ARBA" id="ARBA00023136"/>
    </source>
</evidence>
<evidence type="ECO:0000256" key="9">
    <source>
        <dbReference type="SAM" id="Phobius"/>
    </source>
</evidence>
<evidence type="ECO:0000256" key="3">
    <source>
        <dbReference type="ARBA" id="ARBA00022692"/>
    </source>
</evidence>
<organism evidence="11 12">
    <name type="scientific">Drosophila navojoa</name>
    <name type="common">Fruit fly</name>
    <dbReference type="NCBI Taxonomy" id="7232"/>
    <lineage>
        <taxon>Eukaryota</taxon>
        <taxon>Metazoa</taxon>
        <taxon>Ecdysozoa</taxon>
        <taxon>Arthropoda</taxon>
        <taxon>Hexapoda</taxon>
        <taxon>Insecta</taxon>
        <taxon>Pterygota</taxon>
        <taxon>Neoptera</taxon>
        <taxon>Endopterygota</taxon>
        <taxon>Diptera</taxon>
        <taxon>Brachycera</taxon>
        <taxon>Muscomorpha</taxon>
        <taxon>Ephydroidea</taxon>
        <taxon>Drosophilidae</taxon>
        <taxon>Drosophila</taxon>
    </lineage>
</organism>
<dbReference type="PANTHER" id="PTHR33562:SF18">
    <property type="entry name" value="BOUDIN-RELATED"/>
    <property type="match status" value="1"/>
</dbReference>
<evidence type="ECO:0000256" key="1">
    <source>
        <dbReference type="ARBA" id="ARBA00004589"/>
    </source>
</evidence>
<reference evidence="11 12" key="1">
    <citation type="journal article" date="2019" name="J. Hered.">
        <title>An Improved Genome Assembly for Drosophila navojoa, the Basal Species in the mojavensis Cluster.</title>
        <authorList>
            <person name="Vanderlinde T."/>
            <person name="Dupim E.G."/>
            <person name="Nazario-Yepiz N.O."/>
            <person name="Carvalho A.B."/>
        </authorList>
    </citation>
    <scope>NUCLEOTIDE SEQUENCE [LARGE SCALE GENOMIC DNA]</scope>
    <source>
        <strain evidence="11">Navoj_Jal97</strain>
        <tissue evidence="11">Whole organism</tissue>
    </source>
</reference>
<dbReference type="OrthoDB" id="6582325at2759"/>
<keyword evidence="3 9" id="KW-0812">Transmembrane</keyword>
<dbReference type="Pfam" id="PF17064">
    <property type="entry name" value="QVR"/>
    <property type="match status" value="1"/>
</dbReference>
<evidence type="ECO:0000256" key="10">
    <source>
        <dbReference type="SAM" id="SignalP"/>
    </source>
</evidence>
<dbReference type="GO" id="GO:0032222">
    <property type="term" value="P:regulation of synaptic transmission, cholinergic"/>
    <property type="evidence" value="ECO:0007669"/>
    <property type="project" value="InterPro"/>
</dbReference>
<gene>
    <name evidence="11" type="ORF">AWZ03_008732</name>
</gene>
<feature type="signal peptide" evidence="10">
    <location>
        <begin position="1"/>
        <end position="22"/>
    </location>
</feature>
<evidence type="ECO:0000256" key="4">
    <source>
        <dbReference type="ARBA" id="ARBA00022729"/>
    </source>
</evidence>
<feature type="chain" id="PRO_5019773706" evidence="10">
    <location>
        <begin position="23"/>
        <end position="148"/>
    </location>
</feature>
<dbReference type="AlphaFoldDB" id="A0A484BAP4"/>
<keyword evidence="2" id="KW-0336">GPI-anchor</keyword>
<dbReference type="STRING" id="7232.A0A484BAP4"/>
<sequence length="148" mass="16463">MLGHWALTLGLLLATLSATALAVSCYECDSVNDSNCGDNFQPDDIAKTDCDSMELPEHLRAFYLQRPETACLTKYYSDAPGETLFVRRSCIFGDLSVCDENPDPVMPQLSFLGCVFCHKDFCNLSWRCVHAHNLVMAAMLGLIYLLNL</sequence>
<dbReference type="Proteomes" id="UP000295192">
    <property type="component" value="Unassembled WGS sequence"/>
</dbReference>
<dbReference type="OMA" id="AVSCYEC"/>
<evidence type="ECO:0000256" key="7">
    <source>
        <dbReference type="ARBA" id="ARBA00023180"/>
    </source>
</evidence>
<evidence type="ECO:0000256" key="2">
    <source>
        <dbReference type="ARBA" id="ARBA00022622"/>
    </source>
</evidence>
<keyword evidence="4 10" id="KW-0732">Signal</keyword>
<dbReference type="EMBL" id="LSRL02000093">
    <property type="protein sequence ID" value="TDG44835.1"/>
    <property type="molecule type" value="Genomic_DNA"/>
</dbReference>
<evidence type="ECO:0000256" key="5">
    <source>
        <dbReference type="ARBA" id="ARBA00022989"/>
    </source>
</evidence>
<dbReference type="GO" id="GO:0098552">
    <property type="term" value="C:side of membrane"/>
    <property type="evidence" value="ECO:0007669"/>
    <property type="project" value="UniProtKB-KW"/>
</dbReference>
<name>A0A484BAP4_DRONA</name>
<dbReference type="InterPro" id="IPR050975">
    <property type="entry name" value="Sleep_regulator"/>
</dbReference>
<dbReference type="InterPro" id="IPR031424">
    <property type="entry name" value="QVR-like"/>
</dbReference>
<protein>
    <submittedName>
        <fullName evidence="11">Uncharacterized protein</fullName>
    </submittedName>
</protein>